<evidence type="ECO:0008006" key="4">
    <source>
        <dbReference type="Google" id="ProtNLM"/>
    </source>
</evidence>
<evidence type="ECO:0000313" key="2">
    <source>
        <dbReference type="EMBL" id="MBL3657050.1"/>
    </source>
</evidence>
<feature type="signal peptide" evidence="1">
    <location>
        <begin position="1"/>
        <end position="24"/>
    </location>
</feature>
<dbReference type="Proteomes" id="UP000659388">
    <property type="component" value="Unassembled WGS sequence"/>
</dbReference>
<accession>A0A937F7A0</accession>
<name>A0A937F7A0_9BACT</name>
<dbReference type="RefSeq" id="WP_202244842.1">
    <property type="nucleotide sequence ID" value="NZ_JAESIY010000006.1"/>
</dbReference>
<dbReference type="EMBL" id="JAESIY010000006">
    <property type="protein sequence ID" value="MBL3657050.1"/>
    <property type="molecule type" value="Genomic_DNA"/>
</dbReference>
<keyword evidence="3" id="KW-1185">Reference proteome</keyword>
<evidence type="ECO:0000313" key="3">
    <source>
        <dbReference type="Proteomes" id="UP000659388"/>
    </source>
</evidence>
<dbReference type="AlphaFoldDB" id="A0A937F7A0"/>
<evidence type="ECO:0000256" key="1">
    <source>
        <dbReference type="SAM" id="SignalP"/>
    </source>
</evidence>
<organism evidence="2 3">
    <name type="scientific">Fulvivirga sediminis</name>
    <dbReference type="NCBI Taxonomy" id="2803949"/>
    <lineage>
        <taxon>Bacteria</taxon>
        <taxon>Pseudomonadati</taxon>
        <taxon>Bacteroidota</taxon>
        <taxon>Cytophagia</taxon>
        <taxon>Cytophagales</taxon>
        <taxon>Fulvivirgaceae</taxon>
        <taxon>Fulvivirga</taxon>
    </lineage>
</organism>
<protein>
    <recommendedName>
        <fullName evidence="4">Outer membrane protein beta-barrel domain-containing protein</fullName>
    </recommendedName>
</protein>
<reference evidence="2" key="1">
    <citation type="submission" date="2021-01" db="EMBL/GenBank/DDBJ databases">
        <title>Fulvivirga kasyanovii gen. nov., sp nov., a novel member of the phylum Bacteroidetes isolated from seawater in a mussel farm.</title>
        <authorList>
            <person name="Zhao L.-H."/>
            <person name="Wang Z.-J."/>
        </authorList>
    </citation>
    <scope>NUCLEOTIDE SEQUENCE</scope>
    <source>
        <strain evidence="2">2943</strain>
    </source>
</reference>
<feature type="chain" id="PRO_5036729259" description="Outer membrane protein beta-barrel domain-containing protein" evidence="1">
    <location>
        <begin position="25"/>
        <end position="239"/>
    </location>
</feature>
<keyword evidence="1" id="KW-0732">Signal</keyword>
<proteinExistence type="predicted"/>
<gene>
    <name evidence="2" type="ORF">JL102_12965</name>
</gene>
<sequence length="239" mass="26738">MGKKLLFILILFTPFWGFSQSLEADNYESEFIWGVNKNTAGGLIGGLVARKSKRLSDRMYQSYGLELMNVKHERELRITSNQGGGQFIYGKSNYLYAIRLQYGRELVLFRKAPEQGVEIKAIGAIGPSIGLLTPYYISYYNDQGNSNLSYAPYTPDVDISKIYGSGRIFQGLFESQVRIGANLKAGLSFELGSQKSHVTGFEVGFLLDAYAGEVELMPAYDNSSVFPTAFITLFYGKRR</sequence>
<comment type="caution">
    <text evidence="2">The sequence shown here is derived from an EMBL/GenBank/DDBJ whole genome shotgun (WGS) entry which is preliminary data.</text>
</comment>